<proteinExistence type="predicted"/>
<keyword evidence="3" id="KW-1185">Reference proteome</keyword>
<feature type="region of interest" description="Disordered" evidence="1">
    <location>
        <begin position="55"/>
        <end position="116"/>
    </location>
</feature>
<dbReference type="AlphaFoldDB" id="A0A5M3Z9K0"/>
<name>A0A5M3Z9K0_ASPTE</name>
<feature type="compositionally biased region" description="Polar residues" evidence="1">
    <location>
        <begin position="55"/>
        <end position="69"/>
    </location>
</feature>
<feature type="compositionally biased region" description="Gly residues" evidence="1">
    <location>
        <begin position="72"/>
        <end position="97"/>
    </location>
</feature>
<protein>
    <submittedName>
        <fullName evidence="2">Deoxyribose-phosphate aldolase</fullName>
    </submittedName>
</protein>
<dbReference type="InterPro" id="IPR024491">
    <property type="entry name" value="Se_SelK/SelG"/>
</dbReference>
<sequence>MANPKPKTYMSNGNVLDSPPLTVRVSRFVENVYMFLGLYFVSLFSFDPYTAAQNSQFNISRPGNRSNTRARWGGGGGYGSGGPGGGGGGGGGSGGFGPRRIGRVDDVRGPECGSCG</sequence>
<reference evidence="2 3" key="1">
    <citation type="submission" date="2020-01" db="EMBL/GenBank/DDBJ databases">
        <title>Aspergillus terreus IFO 6365 whole genome shotgun sequence.</title>
        <authorList>
            <person name="Kanamasa S."/>
            <person name="Takahashi H."/>
        </authorList>
    </citation>
    <scope>NUCLEOTIDE SEQUENCE [LARGE SCALE GENOMIC DNA]</scope>
    <source>
        <strain evidence="2 3">IFO 6365</strain>
    </source>
</reference>
<dbReference type="EMBL" id="BLJY01000010">
    <property type="protein sequence ID" value="GFF19520.1"/>
    <property type="molecule type" value="Genomic_DNA"/>
</dbReference>
<evidence type="ECO:0000256" key="1">
    <source>
        <dbReference type="SAM" id="MobiDB-lite"/>
    </source>
</evidence>
<evidence type="ECO:0000313" key="2">
    <source>
        <dbReference type="EMBL" id="GFF19520.1"/>
    </source>
</evidence>
<accession>A0A5M3Z9K0</accession>
<organism evidence="2 3">
    <name type="scientific">Aspergillus terreus</name>
    <dbReference type="NCBI Taxonomy" id="33178"/>
    <lineage>
        <taxon>Eukaryota</taxon>
        <taxon>Fungi</taxon>
        <taxon>Dikarya</taxon>
        <taxon>Ascomycota</taxon>
        <taxon>Pezizomycotina</taxon>
        <taxon>Eurotiomycetes</taxon>
        <taxon>Eurotiomycetidae</taxon>
        <taxon>Eurotiales</taxon>
        <taxon>Aspergillaceae</taxon>
        <taxon>Aspergillus</taxon>
        <taxon>Aspergillus subgen. Circumdati</taxon>
    </lineage>
</organism>
<comment type="caution">
    <text evidence="2">The sequence shown here is derived from an EMBL/GenBank/DDBJ whole genome shotgun (WGS) entry which is preliminary data.</text>
</comment>
<dbReference type="Proteomes" id="UP000452235">
    <property type="component" value="Unassembled WGS sequence"/>
</dbReference>
<evidence type="ECO:0000313" key="3">
    <source>
        <dbReference type="Proteomes" id="UP000452235"/>
    </source>
</evidence>
<dbReference type="Pfam" id="PF10961">
    <property type="entry name" value="SelK_SelG"/>
    <property type="match status" value="1"/>
</dbReference>
<gene>
    <name evidence="2" type="ORF">ATEIFO6365_0010029300</name>
</gene>
<dbReference type="OrthoDB" id="2121326at2759"/>